<dbReference type="PRINTS" id="PR00114">
    <property type="entry name" value="STPHPHTASE"/>
</dbReference>
<name>A0A813P6M3_9BILA</name>
<dbReference type="AlphaFoldDB" id="A0A813P6M3"/>
<dbReference type="Gene3D" id="3.60.21.10">
    <property type="match status" value="1"/>
</dbReference>
<dbReference type="CDD" id="cd00144">
    <property type="entry name" value="MPP_PPP_family"/>
    <property type="match status" value="1"/>
</dbReference>
<comment type="catalytic activity">
    <reaction evidence="1">
        <text>O-phospho-L-threonyl-[protein] + H2O = L-threonyl-[protein] + phosphate</text>
        <dbReference type="Rhea" id="RHEA:47004"/>
        <dbReference type="Rhea" id="RHEA-COMP:11060"/>
        <dbReference type="Rhea" id="RHEA-COMP:11605"/>
        <dbReference type="ChEBI" id="CHEBI:15377"/>
        <dbReference type="ChEBI" id="CHEBI:30013"/>
        <dbReference type="ChEBI" id="CHEBI:43474"/>
        <dbReference type="ChEBI" id="CHEBI:61977"/>
        <dbReference type="EC" id="3.1.3.16"/>
    </reaction>
</comment>
<keyword evidence="1" id="KW-0378">Hydrolase</keyword>
<reference evidence="3" key="1">
    <citation type="submission" date="2021-02" db="EMBL/GenBank/DDBJ databases">
        <authorList>
            <person name="Nowell W R."/>
        </authorList>
    </citation>
    <scope>NUCLEOTIDE SEQUENCE</scope>
    <source>
        <strain evidence="3">Ploen Becks lab</strain>
    </source>
</reference>
<dbReference type="InterPro" id="IPR004843">
    <property type="entry name" value="Calcineurin-like_PHP"/>
</dbReference>
<dbReference type="SUPFAM" id="SSF56300">
    <property type="entry name" value="Metallo-dependent phosphatases"/>
    <property type="match status" value="1"/>
</dbReference>
<dbReference type="PANTHER" id="PTHR11668">
    <property type="entry name" value="SERINE/THREONINE PROTEIN PHOSPHATASE"/>
    <property type="match status" value="1"/>
</dbReference>
<evidence type="ECO:0000313" key="3">
    <source>
        <dbReference type="EMBL" id="CAF0748184.1"/>
    </source>
</evidence>
<dbReference type="InterPro" id="IPR029052">
    <property type="entry name" value="Metallo-depent_PP-like"/>
</dbReference>
<dbReference type="EMBL" id="CAJNOC010000345">
    <property type="protein sequence ID" value="CAF0748184.1"/>
    <property type="molecule type" value="Genomic_DNA"/>
</dbReference>
<comment type="similarity">
    <text evidence="1">Belongs to the PPP phosphatase family.</text>
</comment>
<evidence type="ECO:0000259" key="2">
    <source>
        <dbReference type="PROSITE" id="PS00125"/>
    </source>
</evidence>
<accession>A0A813P6M3</accession>
<feature type="domain" description="Serine/threonine specific protein phosphatases" evidence="2">
    <location>
        <begin position="699"/>
        <end position="704"/>
    </location>
</feature>
<dbReference type="GO" id="GO:0005634">
    <property type="term" value="C:nucleus"/>
    <property type="evidence" value="ECO:0007669"/>
    <property type="project" value="TreeGrafter"/>
</dbReference>
<dbReference type="SMART" id="SM00156">
    <property type="entry name" value="PP2Ac"/>
    <property type="match status" value="1"/>
</dbReference>
<dbReference type="PROSITE" id="PS00125">
    <property type="entry name" value="SER_THR_PHOSPHATASE"/>
    <property type="match status" value="1"/>
</dbReference>
<dbReference type="GO" id="GO:0005737">
    <property type="term" value="C:cytoplasm"/>
    <property type="evidence" value="ECO:0007669"/>
    <property type="project" value="TreeGrafter"/>
</dbReference>
<dbReference type="InterPro" id="IPR050341">
    <property type="entry name" value="PP1_catalytic_subunit"/>
</dbReference>
<evidence type="ECO:0000256" key="1">
    <source>
        <dbReference type="RuleBase" id="RU004273"/>
    </source>
</evidence>
<dbReference type="Pfam" id="PF00149">
    <property type="entry name" value="Metallophos"/>
    <property type="match status" value="1"/>
</dbReference>
<dbReference type="GO" id="GO:0004722">
    <property type="term" value="F:protein serine/threonine phosphatase activity"/>
    <property type="evidence" value="ECO:0007669"/>
    <property type="project" value="UniProtKB-EC"/>
</dbReference>
<sequence length="898" mass="103495">MFGMSSIGESGTHRGGFLVKVASESSEPKSNNLTNNDLIVLIILNCNKQSILLKNSIIGKKSDTLTYQYWFPFLKANNQETTNVLIERTINEIEADYCKNLKHIEGQVLNNSTLKKCDSISLVRLYSAHLLPLYSNMKSNFPKSTYFMVVLNETCKLNYLIENSELNPNEINNDNLDNSLKWMDFNELKYAQRTYKLIGLEPILFYKKFLIESSQQTLMIENIFYEPKMNYFQFEPSISNQQSISSADQLITSAKFNKNVQDKLFNIYFEYTFPSEYLSISKFKLLFNKFSSFFLQQIDTNTDMNVILEKYFYAFDLHQKCMLSFSDFVLGLAAMEPFTQHGGPPAEQRCKYIFRYYSYNEVNKSSNYQTEANLGGNMTSQFMNFEQFKNLLRDIAILKKGANNLDPEILETEALNGYKAFGLSNKTDNLSLSDFLIGVGQLKFRGTSVLFRFSKSINDIITYVGCETNSNESDNKNLKNFGFFFNQDKKQKKTELNSNNEYYEIATHSVRVKRTGTVADITALWELEGATTPNIPIDKLKFNNVKPQFGRIESLDFFNQRTQPNEMLNGLRYYERAIKELDLETQEHVVSKEPYSWGRVDMIAMAKCLIMICRHLKELVSQESRLLRINAPCYILGDIHGNFHDLICFEKALWRMGPMLTPSSFLFLGDYVDRGHEGVEVISYIFAQKILCPTKFFLLRGNHELRDIQKMYHFYDECRTKFGPELGPQVWDEINEVFDCLPLAAIVDNKIFCIHGGIPSGLVENNVKVDEINKIKCPLRDPEHESALAWEMLWNDPLSGNIETERDETSDKLGFKNNNRRGTGYFFTHQALDEFLKRNNLSYVVRAHEVQQIGFKIQLGGKLLTVFSSSHYCGGSNEAATVLVDSNKLRLIRLDTHS</sequence>
<keyword evidence="4" id="KW-1185">Reference proteome</keyword>
<organism evidence="3 4">
    <name type="scientific">Brachionus calyciflorus</name>
    <dbReference type="NCBI Taxonomy" id="104777"/>
    <lineage>
        <taxon>Eukaryota</taxon>
        <taxon>Metazoa</taxon>
        <taxon>Spiralia</taxon>
        <taxon>Gnathifera</taxon>
        <taxon>Rotifera</taxon>
        <taxon>Eurotatoria</taxon>
        <taxon>Monogononta</taxon>
        <taxon>Pseudotrocha</taxon>
        <taxon>Ploima</taxon>
        <taxon>Brachionidae</taxon>
        <taxon>Brachionus</taxon>
    </lineage>
</organism>
<evidence type="ECO:0000313" key="4">
    <source>
        <dbReference type="Proteomes" id="UP000663879"/>
    </source>
</evidence>
<dbReference type="Gene3D" id="1.10.238.10">
    <property type="entry name" value="EF-hand"/>
    <property type="match status" value="1"/>
</dbReference>
<dbReference type="OrthoDB" id="256429at2759"/>
<dbReference type="InterPro" id="IPR006186">
    <property type="entry name" value="Ser/Thr-sp_prot-phosphatase"/>
</dbReference>
<dbReference type="EC" id="3.1.3.16" evidence="1"/>
<dbReference type="Proteomes" id="UP000663879">
    <property type="component" value="Unassembled WGS sequence"/>
</dbReference>
<protein>
    <recommendedName>
        <fullName evidence="1">Serine/threonine-protein phosphatase</fullName>
        <ecNumber evidence="1">3.1.3.16</ecNumber>
    </recommendedName>
</protein>
<comment type="caution">
    <text evidence="3">The sequence shown here is derived from an EMBL/GenBank/DDBJ whole genome shotgun (WGS) entry which is preliminary data.</text>
</comment>
<gene>
    <name evidence="3" type="ORF">OXX778_LOCUS3770</name>
</gene>
<proteinExistence type="inferred from homology"/>
<dbReference type="PANTHER" id="PTHR11668:SF496">
    <property type="entry name" value="SERINE_THREONINE-PROTEIN PHOSPHATASE"/>
    <property type="match status" value="1"/>
</dbReference>